<evidence type="ECO:0000256" key="2">
    <source>
        <dbReference type="SAM" id="MobiDB-lite"/>
    </source>
</evidence>
<evidence type="ECO:0000313" key="3">
    <source>
        <dbReference type="EMBL" id="KAA6377435.1"/>
    </source>
</evidence>
<sequence>VEQIEEKKKAYQREKQTEQQFIQKENEKRKAEQQLRYEIENKKEAIERSEEAEQNYQLEIERRRKVEMEKDMISLENDQLKKEIERIKQLYKDEVEQRRNFESRYLNEVEAKERIIKDADERIEKETNQRQLIEKKNRQLKEEKEDSIKRADLAENTITQIQQQLIQTQNESKAKTEQYENERKRSEREIIKAKEEEKRRKEAEIEKGKIQLENFILKRENENNKYEIVLLKEKFGEEMVDEEVTVIENEKKKKEDEIKQLKEENENIIKQKEQEIIKMKDLFENERKKKEEELNKLKEQIEKERQEKEKGKSEIIQLNKIIEQISVPIIPTLIIPSQNYGKVNGLTFIKSQNGFISVLVDPIITSGVVRFEVIVKEHENNYFSFGLAESAVDFKSGERANDQGYKENTVRYDSDSELFHICSRSRINSTFKCGQRIAMEADMNSTPRRLTFFIDNVEQPLSVVGIPNSIRFWVSLFSTGSSFTITKFEKVASSMARGVSGSSAIEWGEK</sequence>
<protein>
    <recommendedName>
        <fullName evidence="5">SPRY domain-containing protein</fullName>
    </recommendedName>
</protein>
<feature type="non-terminal residue" evidence="3">
    <location>
        <position position="1"/>
    </location>
</feature>
<dbReference type="InterPro" id="IPR013320">
    <property type="entry name" value="ConA-like_dom_sf"/>
</dbReference>
<evidence type="ECO:0008006" key="5">
    <source>
        <dbReference type="Google" id="ProtNLM"/>
    </source>
</evidence>
<feature type="compositionally biased region" description="Basic and acidic residues" evidence="2">
    <location>
        <begin position="172"/>
        <end position="186"/>
    </location>
</feature>
<feature type="region of interest" description="Disordered" evidence="2">
    <location>
        <begin position="1"/>
        <end position="32"/>
    </location>
</feature>
<dbReference type="EMBL" id="SNRW01009824">
    <property type="protein sequence ID" value="KAA6377435.1"/>
    <property type="molecule type" value="Genomic_DNA"/>
</dbReference>
<feature type="coiled-coil region" evidence="1">
    <location>
        <begin position="244"/>
        <end position="321"/>
    </location>
</feature>
<reference evidence="3 4" key="1">
    <citation type="submission" date="2019-03" db="EMBL/GenBank/DDBJ databases">
        <title>Single cell metagenomics reveals metabolic interactions within the superorganism composed of flagellate Streblomastix strix and complex community of Bacteroidetes bacteria on its surface.</title>
        <authorList>
            <person name="Treitli S.C."/>
            <person name="Kolisko M."/>
            <person name="Husnik F."/>
            <person name="Keeling P."/>
            <person name="Hampl V."/>
        </authorList>
    </citation>
    <scope>NUCLEOTIDE SEQUENCE [LARGE SCALE GENOMIC DNA]</scope>
    <source>
        <strain evidence="3">ST1C</strain>
    </source>
</reference>
<feature type="region of interest" description="Disordered" evidence="2">
    <location>
        <begin position="165"/>
        <end position="186"/>
    </location>
</feature>
<organism evidence="3 4">
    <name type="scientific">Streblomastix strix</name>
    <dbReference type="NCBI Taxonomy" id="222440"/>
    <lineage>
        <taxon>Eukaryota</taxon>
        <taxon>Metamonada</taxon>
        <taxon>Preaxostyla</taxon>
        <taxon>Oxymonadida</taxon>
        <taxon>Streblomastigidae</taxon>
        <taxon>Streblomastix</taxon>
    </lineage>
</organism>
<dbReference type="InterPro" id="IPR043136">
    <property type="entry name" value="B30.2/SPRY_sf"/>
</dbReference>
<evidence type="ECO:0000256" key="1">
    <source>
        <dbReference type="SAM" id="Coils"/>
    </source>
</evidence>
<dbReference type="SUPFAM" id="SSF49899">
    <property type="entry name" value="Concanavalin A-like lectins/glucanases"/>
    <property type="match status" value="1"/>
</dbReference>
<proteinExistence type="predicted"/>
<accession>A0A5J4V5M9</accession>
<gene>
    <name evidence="3" type="ORF">EZS28_027037</name>
</gene>
<comment type="caution">
    <text evidence="3">The sequence shown here is derived from an EMBL/GenBank/DDBJ whole genome shotgun (WGS) entry which is preliminary data.</text>
</comment>
<feature type="compositionally biased region" description="Basic and acidic residues" evidence="2">
    <location>
        <begin position="1"/>
        <end position="17"/>
    </location>
</feature>
<keyword evidence="1" id="KW-0175">Coiled coil</keyword>
<dbReference type="OrthoDB" id="49113at2759"/>
<evidence type="ECO:0000313" key="4">
    <source>
        <dbReference type="Proteomes" id="UP000324800"/>
    </source>
</evidence>
<dbReference type="Gene3D" id="2.60.120.920">
    <property type="match status" value="1"/>
</dbReference>
<dbReference type="AlphaFoldDB" id="A0A5J4V5M9"/>
<name>A0A5J4V5M9_9EUKA</name>
<dbReference type="Proteomes" id="UP000324800">
    <property type="component" value="Unassembled WGS sequence"/>
</dbReference>